<dbReference type="InterPro" id="IPR000873">
    <property type="entry name" value="AMP-dep_synth/lig_dom"/>
</dbReference>
<sequence length="1191" mass="131304">MGGLVRMDACRRCRHDDFFDVRVARLCRNLPSATDTEAARFWQTDFTPELSATSPVDLSFYGDDQLPPQDNFPGILSHWAMLRGDQPAYYFTDAETLEEKLTYRELWDEVRGLAGYLQSRCGIRPGDRVLLIYPPGLDFVIGFYACHAAGAIAVPAFPPRRNRKASRIRSIVVDADARWALSTQSVVEQLTGDQFHEDLLGVQMLGTDDPSTRKPDRWRRPKLDGDSLAVLQYTSGSTGSPKGVMLTQRNLVTNTKFIKQAFEPPADTVAMTWLPTYHDMGLVGGVLMPMFVGVPNVLMSPMTFLQRPSRWFQSISKYGVTVSGGPNFAYQLCVDKIDDSELEGVDLSTFKIAFNGAEPIRASTLDAFTRRFEKYGFDHRSHLPCYGMAETTLLVTGGPSNPRPVTSWFDGGALDEKAVRPASEDQQGARQLVACGRVLEDESVLVVDPETCEVNASDAIGEIWVQSDCVGQGYWRRTEDSERTFNAFTADGDGPYLRTGDLGFLYEGQLYVSGRLKDMIIVRGVNRYPQDIEATVERASDVIQAGSVAAFAMNHDDREQLVIVAEAVRRRDHDWDRELQRIRRAVTEEHELPPDAVYIVRNSSVPKTSSGKIQRHACLHAVRDGNLKLIAKWVRWEEDGTSVTADGDAVPMMRAAAATGSDPDQAANRDLNPAIVDAVLHHIRRVAGDRATTLHLDTNIVLDLGLDSLERLEIAQNLERTFGGRFPEQVLDEIETVAQTASAIERYLPPGGESRAKTLLDQASDQPVDADSETPTAPRQVVEPEFDISQFAEYRRLKATMQQMAMTGVPNPYFTVHEQVVNDRTRIDGRELISFASYNYLGMSGHPAVTAAAAEAVKKYGTSVSASRLVSGEKPIHGQLEQLIADWVGVDASITMVGGHATNETTIGHLVGHGDLIIHDALAHNSIVQGALLSGAKRRPFPHNDYETLDRVLSDCRSQYRRVLIVIEGVYSMDGDFADVPEFVKVKKRHQAMLMVDEAHSFGTMGATGHGIAEHFAMDAREVDIWMGTLSKSAASCGGYIAGSKELIELLRYTAPGFVFSVGMPPAQVAAAIASLQTLDAEPERVQKLRENSELFLSLCQDRGLDTGDSGQTPVVPVITGNSMVALRLSHRLKADGINVQPILYPAVDESAARLRFFITCEHSEDQIRFTVERTAHHLAELGFQTASVAG</sequence>
<comment type="similarity">
    <text evidence="1">Belongs to the ATP-dependent AMP-binding enzyme family.</text>
</comment>
<evidence type="ECO:0000259" key="5">
    <source>
        <dbReference type="PROSITE" id="PS50075"/>
    </source>
</evidence>
<dbReference type="CDD" id="cd05931">
    <property type="entry name" value="FAAL"/>
    <property type="match status" value="1"/>
</dbReference>
<dbReference type="GO" id="GO:0005886">
    <property type="term" value="C:plasma membrane"/>
    <property type="evidence" value="ECO:0007669"/>
    <property type="project" value="TreeGrafter"/>
</dbReference>
<dbReference type="AlphaFoldDB" id="A0A5C5Y576"/>
<organism evidence="6 7">
    <name type="scientific">Crateriforma conspicua</name>
    <dbReference type="NCBI Taxonomy" id="2527996"/>
    <lineage>
        <taxon>Bacteria</taxon>
        <taxon>Pseudomonadati</taxon>
        <taxon>Planctomycetota</taxon>
        <taxon>Planctomycetia</taxon>
        <taxon>Planctomycetales</taxon>
        <taxon>Planctomycetaceae</taxon>
        <taxon>Crateriforma</taxon>
    </lineage>
</organism>
<dbReference type="PANTHER" id="PTHR22754">
    <property type="entry name" value="DISCO-INTERACTING PROTEIN 2 DIP2 -RELATED"/>
    <property type="match status" value="1"/>
</dbReference>
<dbReference type="GO" id="GO:0070566">
    <property type="term" value="F:adenylyltransferase activity"/>
    <property type="evidence" value="ECO:0007669"/>
    <property type="project" value="TreeGrafter"/>
</dbReference>
<dbReference type="Gene3D" id="1.10.1200.10">
    <property type="entry name" value="ACP-like"/>
    <property type="match status" value="1"/>
</dbReference>
<dbReference type="CDD" id="cd06454">
    <property type="entry name" value="KBL_like"/>
    <property type="match status" value="1"/>
</dbReference>
<evidence type="ECO:0000256" key="4">
    <source>
        <dbReference type="ARBA" id="ARBA00023098"/>
    </source>
</evidence>
<feature type="domain" description="Carrier" evidence="5">
    <location>
        <begin position="670"/>
        <end position="748"/>
    </location>
</feature>
<dbReference type="GO" id="GO:0016874">
    <property type="term" value="F:ligase activity"/>
    <property type="evidence" value="ECO:0007669"/>
    <property type="project" value="UniProtKB-KW"/>
</dbReference>
<dbReference type="Pfam" id="PF00550">
    <property type="entry name" value="PP-binding"/>
    <property type="match status" value="1"/>
</dbReference>
<gene>
    <name evidence="6" type="ORF">Pan14r_23570</name>
</gene>
<dbReference type="FunFam" id="3.40.50.12780:FF:000013">
    <property type="entry name" value="Long-chain-fatty-acid--AMP ligase FadD32"/>
    <property type="match status" value="1"/>
</dbReference>
<dbReference type="InterPro" id="IPR042099">
    <property type="entry name" value="ANL_N_sf"/>
</dbReference>
<keyword evidence="4" id="KW-0443">Lipid metabolism</keyword>
<dbReference type="EC" id="6.2.1.-" evidence="6"/>
<dbReference type="InterPro" id="IPR004839">
    <property type="entry name" value="Aminotransferase_I/II_large"/>
</dbReference>
<evidence type="ECO:0000313" key="7">
    <source>
        <dbReference type="Proteomes" id="UP000317238"/>
    </source>
</evidence>
<dbReference type="SUPFAM" id="SSF56801">
    <property type="entry name" value="Acetyl-CoA synthetase-like"/>
    <property type="match status" value="1"/>
</dbReference>
<dbReference type="InterPro" id="IPR020845">
    <property type="entry name" value="AMP-binding_CS"/>
</dbReference>
<dbReference type="InterPro" id="IPR009081">
    <property type="entry name" value="PP-bd_ACP"/>
</dbReference>
<dbReference type="EMBL" id="SJPL01000001">
    <property type="protein sequence ID" value="TWT70059.1"/>
    <property type="molecule type" value="Genomic_DNA"/>
</dbReference>
<keyword evidence="3" id="KW-0276">Fatty acid metabolism</keyword>
<dbReference type="InterPro" id="IPR036736">
    <property type="entry name" value="ACP-like_sf"/>
</dbReference>
<evidence type="ECO:0000256" key="2">
    <source>
        <dbReference type="ARBA" id="ARBA00022598"/>
    </source>
</evidence>
<keyword evidence="7" id="KW-1185">Reference proteome</keyword>
<dbReference type="Pfam" id="PF00501">
    <property type="entry name" value="AMP-binding"/>
    <property type="match status" value="1"/>
</dbReference>
<keyword evidence="2 6" id="KW-0436">Ligase</keyword>
<comment type="caution">
    <text evidence="6">The sequence shown here is derived from an EMBL/GenBank/DDBJ whole genome shotgun (WGS) entry which is preliminary data.</text>
</comment>
<evidence type="ECO:0000256" key="3">
    <source>
        <dbReference type="ARBA" id="ARBA00022832"/>
    </source>
</evidence>
<dbReference type="GO" id="GO:0006633">
    <property type="term" value="P:fatty acid biosynthetic process"/>
    <property type="evidence" value="ECO:0007669"/>
    <property type="project" value="TreeGrafter"/>
</dbReference>
<protein>
    <submittedName>
        <fullName evidence="6">Long-chain-fatty-acid--AMP ligase FadD29</fullName>
        <ecNumber evidence="6">6.2.1.-</ecNumber>
    </submittedName>
</protein>
<evidence type="ECO:0000313" key="6">
    <source>
        <dbReference type="EMBL" id="TWT70059.1"/>
    </source>
</evidence>
<dbReference type="PROSITE" id="PS50075">
    <property type="entry name" value="CARRIER"/>
    <property type="match status" value="1"/>
</dbReference>
<dbReference type="GO" id="GO:0071766">
    <property type="term" value="P:Actinobacterium-type cell wall biogenesis"/>
    <property type="evidence" value="ECO:0007669"/>
    <property type="project" value="UniProtKB-ARBA"/>
</dbReference>
<evidence type="ECO:0000256" key="1">
    <source>
        <dbReference type="ARBA" id="ARBA00006432"/>
    </source>
</evidence>
<dbReference type="SUPFAM" id="SSF47336">
    <property type="entry name" value="ACP-like"/>
    <property type="match status" value="1"/>
</dbReference>
<dbReference type="Gene3D" id="3.40.640.10">
    <property type="entry name" value="Type I PLP-dependent aspartate aminotransferase-like (Major domain)"/>
    <property type="match status" value="1"/>
</dbReference>
<dbReference type="Pfam" id="PF23024">
    <property type="entry name" value="AMP-dom_DIP2-like"/>
    <property type="match status" value="1"/>
</dbReference>
<dbReference type="InterPro" id="IPR045851">
    <property type="entry name" value="AMP-bd_C_sf"/>
</dbReference>
<dbReference type="GO" id="GO:0030170">
    <property type="term" value="F:pyridoxal phosphate binding"/>
    <property type="evidence" value="ECO:0007669"/>
    <property type="project" value="InterPro"/>
</dbReference>
<proteinExistence type="inferred from homology"/>
<dbReference type="InterPro" id="IPR015422">
    <property type="entry name" value="PyrdxlP-dep_Trfase_small"/>
</dbReference>
<dbReference type="SUPFAM" id="SSF53383">
    <property type="entry name" value="PLP-dependent transferases"/>
    <property type="match status" value="1"/>
</dbReference>
<reference evidence="6 7" key="1">
    <citation type="submission" date="2019-02" db="EMBL/GenBank/DDBJ databases">
        <title>Deep-cultivation of Planctomycetes and their phenomic and genomic characterization uncovers novel biology.</title>
        <authorList>
            <person name="Wiegand S."/>
            <person name="Jogler M."/>
            <person name="Boedeker C."/>
            <person name="Pinto D."/>
            <person name="Vollmers J."/>
            <person name="Rivas-Marin E."/>
            <person name="Kohn T."/>
            <person name="Peeters S.H."/>
            <person name="Heuer A."/>
            <person name="Rast P."/>
            <person name="Oberbeckmann S."/>
            <person name="Bunk B."/>
            <person name="Jeske O."/>
            <person name="Meyerdierks A."/>
            <person name="Storesund J.E."/>
            <person name="Kallscheuer N."/>
            <person name="Luecker S."/>
            <person name="Lage O.M."/>
            <person name="Pohl T."/>
            <person name="Merkel B.J."/>
            <person name="Hornburger P."/>
            <person name="Mueller R.-W."/>
            <person name="Bruemmer F."/>
            <person name="Labrenz M."/>
            <person name="Spormann A.M."/>
            <person name="Op Den Camp H."/>
            <person name="Overmann J."/>
            <person name="Amann R."/>
            <person name="Jetten M.S.M."/>
            <person name="Mascher T."/>
            <person name="Medema M.H."/>
            <person name="Devos D.P."/>
            <person name="Kaster A.-K."/>
            <person name="Ovreas L."/>
            <person name="Rohde M."/>
            <person name="Galperin M.Y."/>
            <person name="Jogler C."/>
        </authorList>
    </citation>
    <scope>NUCLEOTIDE SEQUENCE [LARGE SCALE GENOMIC DNA]</scope>
    <source>
        <strain evidence="6 7">Pan14r</strain>
    </source>
</reference>
<name>A0A5C5Y576_9PLAN</name>
<dbReference type="PANTHER" id="PTHR22754:SF32">
    <property type="entry name" value="DISCO-INTERACTING PROTEIN 2"/>
    <property type="match status" value="1"/>
</dbReference>
<dbReference type="InterPro" id="IPR040097">
    <property type="entry name" value="FAAL/FAAC"/>
</dbReference>
<dbReference type="Proteomes" id="UP000317238">
    <property type="component" value="Unassembled WGS sequence"/>
</dbReference>
<dbReference type="Pfam" id="PF00155">
    <property type="entry name" value="Aminotran_1_2"/>
    <property type="match status" value="1"/>
</dbReference>
<dbReference type="InterPro" id="IPR015424">
    <property type="entry name" value="PyrdxlP-dep_Trfase"/>
</dbReference>
<dbReference type="Gene3D" id="3.40.50.12780">
    <property type="entry name" value="N-terminal domain of ligase-like"/>
    <property type="match status" value="1"/>
</dbReference>
<dbReference type="Gene3D" id="3.30.300.30">
    <property type="match status" value="1"/>
</dbReference>
<dbReference type="InterPro" id="IPR015421">
    <property type="entry name" value="PyrdxlP-dep_Trfase_major"/>
</dbReference>
<dbReference type="InterPro" id="IPR025110">
    <property type="entry name" value="AMP-bd_C"/>
</dbReference>
<accession>A0A5C5Y576</accession>
<dbReference type="Gene3D" id="3.90.1150.10">
    <property type="entry name" value="Aspartate Aminotransferase, domain 1"/>
    <property type="match status" value="1"/>
</dbReference>
<dbReference type="PROSITE" id="PS00455">
    <property type="entry name" value="AMP_BINDING"/>
    <property type="match status" value="1"/>
</dbReference>